<evidence type="ECO:0000256" key="4">
    <source>
        <dbReference type="HAMAP-Rule" id="MF_00270"/>
    </source>
</evidence>
<dbReference type="GO" id="GO:0009507">
    <property type="term" value="C:chloroplast"/>
    <property type="evidence" value="ECO:0007669"/>
    <property type="project" value="UniProtKB-SubCell"/>
</dbReference>
<proteinExistence type="inferred from homology"/>
<dbReference type="EMBL" id="MT471331">
    <property type="protein sequence ID" value="QRN73485.1"/>
    <property type="molecule type" value="Genomic_DNA"/>
</dbReference>
<dbReference type="SUPFAM" id="SSF46911">
    <property type="entry name" value="Ribosomal protein S18"/>
    <property type="match status" value="1"/>
</dbReference>
<evidence type="ECO:0000313" key="6">
    <source>
        <dbReference type="EMBL" id="QRN73485.1"/>
    </source>
</evidence>
<geneLocation type="chloroplast" evidence="8"/>
<evidence type="ECO:0000256" key="5">
    <source>
        <dbReference type="RuleBase" id="RU003910"/>
    </source>
</evidence>
<gene>
    <name evidence="4 8" type="primary">rps18</name>
</gene>
<dbReference type="InterPro" id="IPR036870">
    <property type="entry name" value="Ribosomal_bS18_sf"/>
</dbReference>
<sequence length="75" mass="8643">MYSNSKKVEGLEISDEILETLDYKNTTILMTFISDQGKILPRRTTNLTSKQQKKVQKLIKRARVASLLPFVMGKR</sequence>
<evidence type="ECO:0000313" key="8">
    <source>
        <dbReference type="EMBL" id="QRN73701.1"/>
    </source>
</evidence>
<name>A0A891ZPF5_9EUKA</name>
<organism evidence="8">
    <name type="scientific">Phaeocystis globosa</name>
    <dbReference type="NCBI Taxonomy" id="33658"/>
    <lineage>
        <taxon>Eukaryota</taxon>
        <taxon>Haptista</taxon>
        <taxon>Haptophyta</taxon>
        <taxon>Prymnesiophyceae</taxon>
        <taxon>Phaeocystales</taxon>
        <taxon>Phaeocystaceae</taxon>
        <taxon>Phaeocystis</taxon>
    </lineage>
</organism>
<dbReference type="HAMAP" id="MF_00270">
    <property type="entry name" value="Ribosomal_bS18"/>
    <property type="match status" value="1"/>
</dbReference>
<dbReference type="PRINTS" id="PR00974">
    <property type="entry name" value="RIBOSOMALS18"/>
</dbReference>
<dbReference type="GO" id="GO:0006412">
    <property type="term" value="P:translation"/>
    <property type="evidence" value="ECO:0007669"/>
    <property type="project" value="UniProtKB-UniRule"/>
</dbReference>
<keyword evidence="4" id="KW-0694">RNA-binding</keyword>
<protein>
    <recommendedName>
        <fullName evidence="4">Small ribosomal subunit protein bS18c</fullName>
    </recommendedName>
</protein>
<evidence type="ECO:0000313" key="9">
    <source>
        <dbReference type="EMBL" id="QRN73809.1"/>
    </source>
</evidence>
<evidence type="ECO:0000256" key="1">
    <source>
        <dbReference type="ARBA" id="ARBA00005589"/>
    </source>
</evidence>
<evidence type="ECO:0000256" key="3">
    <source>
        <dbReference type="ARBA" id="ARBA00023274"/>
    </source>
</evidence>
<dbReference type="GO" id="GO:0003735">
    <property type="term" value="F:structural constituent of ribosome"/>
    <property type="evidence" value="ECO:0007669"/>
    <property type="project" value="InterPro"/>
</dbReference>
<dbReference type="InterPro" id="IPR001648">
    <property type="entry name" value="Ribosomal_bS18"/>
</dbReference>
<keyword evidence="2 4" id="KW-0689">Ribosomal protein</keyword>
<comment type="subcellular location">
    <subcellularLocation>
        <location evidence="4">Plastid</location>
        <location evidence="4">Chloroplast</location>
    </subcellularLocation>
</comment>
<accession>A0A891ZPF5</accession>
<dbReference type="GO" id="GO:0070181">
    <property type="term" value="F:small ribosomal subunit rRNA binding"/>
    <property type="evidence" value="ECO:0007669"/>
    <property type="project" value="TreeGrafter"/>
</dbReference>
<dbReference type="EMBL" id="MT471333">
    <property type="protein sequence ID" value="QRN73701.1"/>
    <property type="molecule type" value="Genomic_DNA"/>
</dbReference>
<reference evidence="8" key="1">
    <citation type="submission" date="2020-05" db="EMBL/GenBank/DDBJ databases">
        <authorList>
            <person name="Song H."/>
            <person name="Chen N."/>
        </authorList>
    </citation>
    <scope>NUCLEOTIDE SEQUENCE</scope>
    <source>
        <strain evidence="6">CNS00079</strain>
        <strain evidence="7">CNS00080</strain>
        <strain evidence="8">CNS00087</strain>
        <strain evidence="9">CNS00093</strain>
    </source>
</reference>
<dbReference type="Gene3D" id="4.10.640.10">
    <property type="entry name" value="Ribosomal protein S18"/>
    <property type="match status" value="1"/>
</dbReference>
<keyword evidence="4" id="KW-0699">rRNA-binding</keyword>
<dbReference type="EMBL" id="MT471332">
    <property type="protein sequence ID" value="QRN73593.1"/>
    <property type="molecule type" value="Genomic_DNA"/>
</dbReference>
<keyword evidence="8" id="KW-0934">Plastid</keyword>
<comment type="subunit">
    <text evidence="4">Part of the 30S ribosomal subunit.</text>
</comment>
<dbReference type="AlphaFoldDB" id="A0A891ZPF5"/>
<dbReference type="GO" id="GO:0005763">
    <property type="term" value="C:mitochondrial small ribosomal subunit"/>
    <property type="evidence" value="ECO:0007669"/>
    <property type="project" value="TreeGrafter"/>
</dbReference>
<dbReference type="PANTHER" id="PTHR13479:SF40">
    <property type="entry name" value="SMALL RIBOSOMAL SUBUNIT PROTEIN BS18M"/>
    <property type="match status" value="1"/>
</dbReference>
<evidence type="ECO:0000256" key="2">
    <source>
        <dbReference type="ARBA" id="ARBA00022980"/>
    </source>
</evidence>
<comment type="similarity">
    <text evidence="1 4 5">Belongs to the bacterial ribosomal protein bS18 family.</text>
</comment>
<keyword evidence="8" id="KW-0150">Chloroplast</keyword>
<dbReference type="EMBL" id="MT471334">
    <property type="protein sequence ID" value="QRN73809.1"/>
    <property type="molecule type" value="Genomic_DNA"/>
</dbReference>
<dbReference type="NCBIfam" id="TIGR00165">
    <property type="entry name" value="S18"/>
    <property type="match status" value="1"/>
</dbReference>
<keyword evidence="3 4" id="KW-0687">Ribonucleoprotein</keyword>
<dbReference type="PANTHER" id="PTHR13479">
    <property type="entry name" value="30S RIBOSOMAL PROTEIN S18"/>
    <property type="match status" value="1"/>
</dbReference>
<evidence type="ECO:0000313" key="7">
    <source>
        <dbReference type="EMBL" id="QRN73593.1"/>
    </source>
</evidence>
<dbReference type="Pfam" id="PF01084">
    <property type="entry name" value="Ribosomal_S18"/>
    <property type="match status" value="1"/>
</dbReference>